<protein>
    <submittedName>
        <fullName evidence="1">Uncharacterized protein</fullName>
    </submittedName>
</protein>
<proteinExistence type="predicted"/>
<dbReference type="Proteomes" id="UP001596356">
    <property type="component" value="Unassembled WGS sequence"/>
</dbReference>
<name>A0ABW2AUR8_9MICO</name>
<gene>
    <name evidence="1" type="ORF">ACFQBT_11270</name>
</gene>
<organism evidence="1 2">
    <name type="scientific">Branchiibius cervicis</name>
    <dbReference type="NCBI Taxonomy" id="908252"/>
    <lineage>
        <taxon>Bacteria</taxon>
        <taxon>Bacillati</taxon>
        <taxon>Actinomycetota</taxon>
        <taxon>Actinomycetes</taxon>
        <taxon>Micrococcales</taxon>
        <taxon>Dermacoccaceae</taxon>
        <taxon>Branchiibius</taxon>
    </lineage>
</organism>
<accession>A0ABW2AUR8</accession>
<dbReference type="RefSeq" id="WP_377822743.1">
    <property type="nucleotide sequence ID" value="NZ_JBHSWJ010000002.1"/>
</dbReference>
<dbReference type="EMBL" id="JBHSWJ010000002">
    <property type="protein sequence ID" value="MFC6714363.1"/>
    <property type="molecule type" value="Genomic_DNA"/>
</dbReference>
<sequence>MDSLLADWLTSRGLSVGDGDPPRLALLIEFAAECPQAPSTLRRSLAGWLPSTVATGWRPPPWLTGSGTVRQARDQVIGLFAGAGMTRAQISELTTDDVVLVGASWRVGPLLLEATTDPATCSCCAVARWAAVLDGYAETRSPDDAVLALRQIDLPGQHACQFVAALAEWDRRRAPLLVGIDRRGYLSDGALSTRSVTAAISQGLRRDGWVRTASATKRDLPAPGVRRVPSDIGVWLDRLEEAVQVALERSEHVLTGG</sequence>
<evidence type="ECO:0000313" key="2">
    <source>
        <dbReference type="Proteomes" id="UP001596356"/>
    </source>
</evidence>
<comment type="caution">
    <text evidence="1">The sequence shown here is derived from an EMBL/GenBank/DDBJ whole genome shotgun (WGS) entry which is preliminary data.</text>
</comment>
<reference evidence="2" key="1">
    <citation type="journal article" date="2019" name="Int. J. Syst. Evol. Microbiol.">
        <title>The Global Catalogue of Microorganisms (GCM) 10K type strain sequencing project: providing services to taxonomists for standard genome sequencing and annotation.</title>
        <authorList>
            <consortium name="The Broad Institute Genomics Platform"/>
            <consortium name="The Broad Institute Genome Sequencing Center for Infectious Disease"/>
            <person name="Wu L."/>
            <person name="Ma J."/>
        </authorList>
    </citation>
    <scope>NUCLEOTIDE SEQUENCE [LARGE SCALE GENOMIC DNA]</scope>
    <source>
        <strain evidence="2">NBRC 106593</strain>
    </source>
</reference>
<keyword evidence="2" id="KW-1185">Reference proteome</keyword>
<evidence type="ECO:0000313" key="1">
    <source>
        <dbReference type="EMBL" id="MFC6714363.1"/>
    </source>
</evidence>